<feature type="coiled-coil region" evidence="10">
    <location>
        <begin position="172"/>
        <end position="199"/>
    </location>
</feature>
<dbReference type="InterPro" id="IPR058781">
    <property type="entry name" value="HH_AprE-like"/>
</dbReference>
<dbReference type="EMBL" id="LGVV01000069">
    <property type="protein sequence ID" value="KNX40106.1"/>
    <property type="molecule type" value="Genomic_DNA"/>
</dbReference>
<evidence type="ECO:0000256" key="6">
    <source>
        <dbReference type="ARBA" id="ARBA00022692"/>
    </source>
</evidence>
<keyword evidence="14" id="KW-1185">Reference proteome</keyword>
<organism evidence="13 14">
    <name type="scientific">Roseovarius tolerans</name>
    <dbReference type="NCBI Taxonomy" id="74031"/>
    <lineage>
        <taxon>Bacteria</taxon>
        <taxon>Pseudomonadati</taxon>
        <taxon>Pseudomonadota</taxon>
        <taxon>Alphaproteobacteria</taxon>
        <taxon>Rhodobacterales</taxon>
        <taxon>Roseobacteraceae</taxon>
        <taxon>Roseovarius</taxon>
    </lineage>
</organism>
<dbReference type="InterPro" id="IPR058982">
    <property type="entry name" value="Beta-barrel_AprE"/>
</dbReference>
<keyword evidence="5 9" id="KW-0997">Cell inner membrane</keyword>
<dbReference type="Gene3D" id="2.40.30.170">
    <property type="match status" value="1"/>
</dbReference>
<evidence type="ECO:0000259" key="11">
    <source>
        <dbReference type="Pfam" id="PF25994"/>
    </source>
</evidence>
<keyword evidence="10" id="KW-0175">Coiled coil</keyword>
<dbReference type="Pfam" id="PF26002">
    <property type="entry name" value="Beta-barrel_AprE"/>
    <property type="match status" value="1"/>
</dbReference>
<feature type="domain" description="AprE-like long alpha-helical hairpin" evidence="11">
    <location>
        <begin position="8"/>
        <end position="198"/>
    </location>
</feature>
<dbReference type="Proteomes" id="UP000037046">
    <property type="component" value="Unassembled WGS sequence"/>
</dbReference>
<dbReference type="AlphaFoldDB" id="A0A0L6CQU7"/>
<evidence type="ECO:0000256" key="2">
    <source>
        <dbReference type="ARBA" id="ARBA00009477"/>
    </source>
</evidence>
<evidence type="ECO:0000256" key="3">
    <source>
        <dbReference type="ARBA" id="ARBA00022448"/>
    </source>
</evidence>
<accession>A0A0L6CQU7</accession>
<name>A0A0L6CQU7_9RHOB</name>
<evidence type="ECO:0000313" key="14">
    <source>
        <dbReference type="Proteomes" id="UP000037046"/>
    </source>
</evidence>
<proteinExistence type="inferred from homology"/>
<dbReference type="GO" id="GO:0015031">
    <property type="term" value="P:protein transport"/>
    <property type="evidence" value="ECO:0007669"/>
    <property type="project" value="InterPro"/>
</dbReference>
<protein>
    <recommendedName>
        <fullName evidence="9">Membrane fusion protein (MFP) family protein</fullName>
    </recommendedName>
</protein>
<keyword evidence="6" id="KW-0812">Transmembrane</keyword>
<evidence type="ECO:0000256" key="5">
    <source>
        <dbReference type="ARBA" id="ARBA00022519"/>
    </source>
</evidence>
<evidence type="ECO:0000256" key="7">
    <source>
        <dbReference type="ARBA" id="ARBA00022989"/>
    </source>
</evidence>
<evidence type="ECO:0000256" key="1">
    <source>
        <dbReference type="ARBA" id="ARBA00004377"/>
    </source>
</evidence>
<sequence length="355" mass="39639">MRLDHTAAEANKRELTIRRARLEATSARLLAEYRKLDEIVFPTELLEMAQDDFEVAGILDGQRLAFEVARSSLDNDLELLSRNIAALDVRATGYTTQLDSYHRLVSLLIEEHEDKKNLFKEGLVRKSEVNALHRALIQAEGQTGRIQAEVHETQEHKTKHLKQKDKAVSLYRETALDELQIIQSELESVREKSRKAENILIRSEIRAPVSGTVIRLHYVTSGGVIEPGKPIAEILPTDAPLIIETLIPRTDIDSVQLGQKAIVRLTALNIRTTPVLNGTVDYISGDAVTESTDGIPQEVYVARISLSAEELSRVGDFVPTPGMPAEVMIQTATRTFAQYIAKPVADSMTRAFREQ</sequence>
<dbReference type="NCBIfam" id="TIGR01843">
    <property type="entry name" value="type_I_hlyD"/>
    <property type="match status" value="1"/>
</dbReference>
<dbReference type="PATRIC" id="fig|74031.6.peg.3433"/>
<keyword evidence="8" id="KW-0472">Membrane</keyword>
<feature type="domain" description="AprE-like beta-barrel" evidence="12">
    <location>
        <begin position="241"/>
        <end position="331"/>
    </location>
</feature>
<dbReference type="PANTHER" id="PTHR30386">
    <property type="entry name" value="MEMBRANE FUSION SUBUNIT OF EMRAB-TOLC MULTIDRUG EFFLUX PUMP"/>
    <property type="match status" value="1"/>
</dbReference>
<dbReference type="Pfam" id="PF25994">
    <property type="entry name" value="HH_AprE"/>
    <property type="match status" value="1"/>
</dbReference>
<comment type="similarity">
    <text evidence="2 9">Belongs to the membrane fusion protein (MFP) (TC 8.A.1) family.</text>
</comment>
<dbReference type="PANTHER" id="PTHR30386:SF17">
    <property type="entry name" value="ALKALINE PROTEASE SECRETION PROTEIN APRE"/>
    <property type="match status" value="1"/>
</dbReference>
<dbReference type="GO" id="GO:0005886">
    <property type="term" value="C:plasma membrane"/>
    <property type="evidence" value="ECO:0007669"/>
    <property type="project" value="UniProtKB-SubCell"/>
</dbReference>
<dbReference type="InterPro" id="IPR010129">
    <property type="entry name" value="T1SS_HlyD"/>
</dbReference>
<evidence type="ECO:0000256" key="9">
    <source>
        <dbReference type="RuleBase" id="RU365093"/>
    </source>
</evidence>
<evidence type="ECO:0000256" key="10">
    <source>
        <dbReference type="SAM" id="Coils"/>
    </source>
</evidence>
<evidence type="ECO:0000256" key="8">
    <source>
        <dbReference type="ARBA" id="ARBA00023136"/>
    </source>
</evidence>
<reference evidence="14" key="1">
    <citation type="submission" date="2015-07" db="EMBL/GenBank/DDBJ databases">
        <title>Draft Genome Sequence of Roseovarius tolerans EL-164, a producer of N-Acylated Alanine Methyl Esters (NAMEs).</title>
        <authorList>
            <person name="Voget S."/>
            <person name="Bruns H."/>
            <person name="Wagner-Doebler I."/>
            <person name="Schulz S."/>
            <person name="Daniel R."/>
        </authorList>
    </citation>
    <scope>NUCLEOTIDE SEQUENCE [LARGE SCALE GENOMIC DNA]</scope>
    <source>
        <strain evidence="14">EL-164</strain>
    </source>
</reference>
<keyword evidence="3 9" id="KW-0813">Transport</keyword>
<keyword evidence="4 9" id="KW-1003">Cell membrane</keyword>
<evidence type="ECO:0000256" key="4">
    <source>
        <dbReference type="ARBA" id="ARBA00022475"/>
    </source>
</evidence>
<evidence type="ECO:0000259" key="12">
    <source>
        <dbReference type="Pfam" id="PF26002"/>
    </source>
</evidence>
<comment type="caution">
    <text evidence="13">The sequence shown here is derived from an EMBL/GenBank/DDBJ whole genome shotgun (WGS) entry which is preliminary data.</text>
</comment>
<evidence type="ECO:0000313" key="13">
    <source>
        <dbReference type="EMBL" id="KNX40106.1"/>
    </source>
</evidence>
<keyword evidence="7" id="KW-1133">Transmembrane helix</keyword>
<gene>
    <name evidence="13" type="primary">prsE_3</name>
    <name evidence="13" type="ORF">ROTO_33590</name>
</gene>
<dbReference type="PRINTS" id="PR01490">
    <property type="entry name" value="RTXTOXIND"/>
</dbReference>
<dbReference type="InterPro" id="IPR050739">
    <property type="entry name" value="MFP"/>
</dbReference>
<comment type="subcellular location">
    <subcellularLocation>
        <location evidence="1 9">Cell inner membrane</location>
        <topology evidence="1 9">Single-pass membrane protein</topology>
    </subcellularLocation>
</comment>
<feature type="coiled-coil region" evidence="10">
    <location>
        <begin position="5"/>
        <end position="32"/>
    </location>
</feature>